<dbReference type="InterPro" id="IPR036271">
    <property type="entry name" value="Tet_transcr_reg_TetR-rel_C_sf"/>
</dbReference>
<dbReference type="PANTHER" id="PTHR47506:SF3">
    <property type="entry name" value="HTH-TYPE TRANSCRIPTIONAL REGULATOR LMRA"/>
    <property type="match status" value="1"/>
</dbReference>
<name>A0A518H4V9_9BACT</name>
<gene>
    <name evidence="6" type="primary">yxaF</name>
    <name evidence="6" type="ORF">ElP_37650</name>
</gene>
<dbReference type="InterPro" id="IPR009057">
    <property type="entry name" value="Homeodomain-like_sf"/>
</dbReference>
<keyword evidence="7" id="KW-1185">Reference proteome</keyword>
<dbReference type="Gene3D" id="1.10.357.10">
    <property type="entry name" value="Tetracycline Repressor, domain 2"/>
    <property type="match status" value="1"/>
</dbReference>
<dbReference type="SUPFAM" id="SSF48498">
    <property type="entry name" value="Tetracyclin repressor-like, C-terminal domain"/>
    <property type="match status" value="1"/>
</dbReference>
<dbReference type="OrthoDB" id="9812484at2"/>
<dbReference type="KEGG" id="tpla:ElP_37650"/>
<dbReference type="PANTHER" id="PTHR47506">
    <property type="entry name" value="TRANSCRIPTIONAL REGULATORY PROTEIN"/>
    <property type="match status" value="1"/>
</dbReference>
<keyword evidence="2 4" id="KW-0238">DNA-binding</keyword>
<feature type="DNA-binding region" description="H-T-H motif" evidence="4">
    <location>
        <begin position="38"/>
        <end position="57"/>
    </location>
</feature>
<dbReference type="PRINTS" id="PR00455">
    <property type="entry name" value="HTHTETR"/>
</dbReference>
<dbReference type="EMBL" id="CP036426">
    <property type="protein sequence ID" value="QDV35857.1"/>
    <property type="molecule type" value="Genomic_DNA"/>
</dbReference>
<evidence type="ECO:0000256" key="4">
    <source>
        <dbReference type="PROSITE-ProRule" id="PRU00335"/>
    </source>
</evidence>
<reference evidence="6 7" key="1">
    <citation type="submission" date="2019-02" db="EMBL/GenBank/DDBJ databases">
        <title>Deep-cultivation of Planctomycetes and their phenomic and genomic characterization uncovers novel biology.</title>
        <authorList>
            <person name="Wiegand S."/>
            <person name="Jogler M."/>
            <person name="Boedeker C."/>
            <person name="Pinto D."/>
            <person name="Vollmers J."/>
            <person name="Rivas-Marin E."/>
            <person name="Kohn T."/>
            <person name="Peeters S.H."/>
            <person name="Heuer A."/>
            <person name="Rast P."/>
            <person name="Oberbeckmann S."/>
            <person name="Bunk B."/>
            <person name="Jeske O."/>
            <person name="Meyerdierks A."/>
            <person name="Storesund J.E."/>
            <person name="Kallscheuer N."/>
            <person name="Luecker S."/>
            <person name="Lage O.M."/>
            <person name="Pohl T."/>
            <person name="Merkel B.J."/>
            <person name="Hornburger P."/>
            <person name="Mueller R.-W."/>
            <person name="Bruemmer F."/>
            <person name="Labrenz M."/>
            <person name="Spormann A.M."/>
            <person name="Op den Camp H."/>
            <person name="Overmann J."/>
            <person name="Amann R."/>
            <person name="Jetten M.S.M."/>
            <person name="Mascher T."/>
            <person name="Medema M.H."/>
            <person name="Devos D.P."/>
            <person name="Kaster A.-K."/>
            <person name="Ovreas L."/>
            <person name="Rohde M."/>
            <person name="Galperin M.Y."/>
            <person name="Jogler C."/>
        </authorList>
    </citation>
    <scope>NUCLEOTIDE SEQUENCE [LARGE SCALE GENOMIC DNA]</scope>
    <source>
        <strain evidence="6 7">ElP</strain>
    </source>
</reference>
<dbReference type="Pfam" id="PF00440">
    <property type="entry name" value="TetR_N"/>
    <property type="match status" value="1"/>
</dbReference>
<dbReference type="InterPro" id="IPR001647">
    <property type="entry name" value="HTH_TetR"/>
</dbReference>
<dbReference type="GO" id="GO:0003677">
    <property type="term" value="F:DNA binding"/>
    <property type="evidence" value="ECO:0007669"/>
    <property type="project" value="UniProtKB-UniRule"/>
</dbReference>
<keyword evidence="3" id="KW-0804">Transcription</keyword>
<sequence length="210" mass="22910">MSKSQTPTSPTARGRRTRETILRAATDLFHSKGVHATSVDDILEASGTGKGQFYHHFGSKESLVRAALRDRADRVFESQGALLAGLGSWDGLRDWFEAMAASHDLRCCPGCPIGRIAYEMADHDPEVREEIERYFGRWRGHLGRGLSTMRAAGLLRADADPEALSEFCLAAIQGGILLAKTRGSVAPLRTVVDQLLGHLHSYGARPADRA</sequence>
<dbReference type="AlphaFoldDB" id="A0A518H4V9"/>
<evidence type="ECO:0000256" key="2">
    <source>
        <dbReference type="ARBA" id="ARBA00023125"/>
    </source>
</evidence>
<keyword evidence="1" id="KW-0805">Transcription regulation</keyword>
<dbReference type="Pfam" id="PF21993">
    <property type="entry name" value="TetR_C_13_2"/>
    <property type="match status" value="1"/>
</dbReference>
<dbReference type="RefSeq" id="WP_145271731.1">
    <property type="nucleotide sequence ID" value="NZ_CP036426.1"/>
</dbReference>
<evidence type="ECO:0000313" key="7">
    <source>
        <dbReference type="Proteomes" id="UP000317835"/>
    </source>
</evidence>
<organism evidence="6 7">
    <name type="scientific">Tautonia plasticadhaerens</name>
    <dbReference type="NCBI Taxonomy" id="2527974"/>
    <lineage>
        <taxon>Bacteria</taxon>
        <taxon>Pseudomonadati</taxon>
        <taxon>Planctomycetota</taxon>
        <taxon>Planctomycetia</taxon>
        <taxon>Isosphaerales</taxon>
        <taxon>Isosphaeraceae</taxon>
        <taxon>Tautonia</taxon>
    </lineage>
</organism>
<protein>
    <submittedName>
        <fullName evidence="6">Putative HTH-type transcriptional regulator YxaF</fullName>
    </submittedName>
</protein>
<dbReference type="InterPro" id="IPR054156">
    <property type="entry name" value="YxaF_TetR_C"/>
</dbReference>
<accession>A0A518H4V9</accession>
<evidence type="ECO:0000259" key="5">
    <source>
        <dbReference type="PROSITE" id="PS50977"/>
    </source>
</evidence>
<evidence type="ECO:0000313" key="6">
    <source>
        <dbReference type="EMBL" id="QDV35857.1"/>
    </source>
</evidence>
<evidence type="ECO:0000256" key="3">
    <source>
        <dbReference type="ARBA" id="ARBA00023163"/>
    </source>
</evidence>
<dbReference type="PROSITE" id="PS50977">
    <property type="entry name" value="HTH_TETR_2"/>
    <property type="match status" value="1"/>
</dbReference>
<evidence type="ECO:0000256" key="1">
    <source>
        <dbReference type="ARBA" id="ARBA00023015"/>
    </source>
</evidence>
<proteinExistence type="predicted"/>
<feature type="domain" description="HTH tetR-type" evidence="5">
    <location>
        <begin position="15"/>
        <end position="75"/>
    </location>
</feature>
<dbReference type="SUPFAM" id="SSF46689">
    <property type="entry name" value="Homeodomain-like"/>
    <property type="match status" value="1"/>
</dbReference>
<dbReference type="Proteomes" id="UP000317835">
    <property type="component" value="Chromosome"/>
</dbReference>